<feature type="transmembrane region" description="Helical" evidence="2">
    <location>
        <begin position="187"/>
        <end position="220"/>
    </location>
</feature>
<comment type="caution">
    <text evidence="4">The sequence shown here is derived from an EMBL/GenBank/DDBJ whole genome shotgun (WGS) entry which is preliminary data.</text>
</comment>
<protein>
    <recommendedName>
        <fullName evidence="3">DUF4190 domain-containing protein</fullName>
    </recommendedName>
</protein>
<dbReference type="EMBL" id="BAAATA010000016">
    <property type="protein sequence ID" value="GAA2492217.1"/>
    <property type="molecule type" value="Genomic_DNA"/>
</dbReference>
<name>A0ABN3LXG2_9ACTN</name>
<gene>
    <name evidence="4" type="ORF">GCM10010406_30370</name>
</gene>
<proteinExistence type="predicted"/>
<keyword evidence="2" id="KW-1133">Transmembrane helix</keyword>
<keyword evidence="2" id="KW-0472">Membrane</keyword>
<dbReference type="Pfam" id="PF13828">
    <property type="entry name" value="DUF4190"/>
    <property type="match status" value="1"/>
</dbReference>
<feature type="compositionally biased region" description="Pro residues" evidence="1">
    <location>
        <begin position="118"/>
        <end position="142"/>
    </location>
</feature>
<evidence type="ECO:0000259" key="3">
    <source>
        <dbReference type="Pfam" id="PF13828"/>
    </source>
</evidence>
<keyword evidence="2" id="KW-0812">Transmembrane</keyword>
<evidence type="ECO:0000256" key="1">
    <source>
        <dbReference type="SAM" id="MobiDB-lite"/>
    </source>
</evidence>
<accession>A0ABN3LXG2</accession>
<dbReference type="Proteomes" id="UP001501358">
    <property type="component" value="Unassembled WGS sequence"/>
</dbReference>
<feature type="compositionally biased region" description="Low complexity" evidence="1">
    <location>
        <begin position="45"/>
        <end position="69"/>
    </location>
</feature>
<feature type="compositionally biased region" description="Basic and acidic residues" evidence="1">
    <location>
        <begin position="77"/>
        <end position="97"/>
    </location>
</feature>
<feature type="region of interest" description="Disordered" evidence="1">
    <location>
        <begin position="1"/>
        <end position="146"/>
    </location>
</feature>
<evidence type="ECO:0000313" key="4">
    <source>
        <dbReference type="EMBL" id="GAA2492217.1"/>
    </source>
</evidence>
<reference evidence="4 5" key="1">
    <citation type="journal article" date="2019" name="Int. J. Syst. Evol. Microbiol.">
        <title>The Global Catalogue of Microorganisms (GCM) 10K type strain sequencing project: providing services to taxonomists for standard genome sequencing and annotation.</title>
        <authorList>
            <consortium name="The Broad Institute Genomics Platform"/>
            <consortium name="The Broad Institute Genome Sequencing Center for Infectious Disease"/>
            <person name="Wu L."/>
            <person name="Ma J."/>
        </authorList>
    </citation>
    <scope>NUCLEOTIDE SEQUENCE [LARGE SCALE GENOMIC DNA]</scope>
    <source>
        <strain evidence="4 5">JCM 6307</strain>
    </source>
</reference>
<evidence type="ECO:0000313" key="5">
    <source>
        <dbReference type="Proteomes" id="UP001501358"/>
    </source>
</evidence>
<organism evidence="4 5">
    <name type="scientific">Streptomyces thermolineatus</name>
    <dbReference type="NCBI Taxonomy" id="44033"/>
    <lineage>
        <taxon>Bacteria</taxon>
        <taxon>Bacillati</taxon>
        <taxon>Actinomycetota</taxon>
        <taxon>Actinomycetes</taxon>
        <taxon>Kitasatosporales</taxon>
        <taxon>Streptomycetaceae</taxon>
        <taxon>Streptomyces</taxon>
    </lineage>
</organism>
<feature type="domain" description="DUF4190" evidence="3">
    <location>
        <begin position="187"/>
        <end position="248"/>
    </location>
</feature>
<feature type="compositionally biased region" description="Low complexity" evidence="1">
    <location>
        <begin position="13"/>
        <end position="29"/>
    </location>
</feature>
<feature type="transmembrane region" description="Helical" evidence="2">
    <location>
        <begin position="232"/>
        <end position="259"/>
    </location>
</feature>
<evidence type="ECO:0000256" key="2">
    <source>
        <dbReference type="SAM" id="Phobius"/>
    </source>
</evidence>
<keyword evidence="5" id="KW-1185">Reference proteome</keyword>
<sequence length="414" mass="42007">MTENRGDSGPIPGTEVGAGSEAGAGTEAGSRTEAEHGAGAGTGTGAEAEAAAGNAPGTGPEARTGEGTPTPGGGPSLRKEGESRGNAESTRSGKDDGGGDGNGKFDPWAPPAQDGTPPRKPSGPQPVPGNPYAEPPPPPLPGAVPVHVHGPGPGYGYGYGYGPDGSVGYWDGPGTSNGVGTAALVCGIVALVLSVACFGAFLGFFVGIAALVCGILGLRASNRGRATNRGQALAGIWTGAISMVVSAVVAAAFVGLAFYGEDFDEDYEDIAIAETYGSTVEYDNGVRVTLSTPERFEPSPSADGYTPGDDAYRMTVTLENGSGESLDLSEFELYAYAGPRGLEVDEIYHGALGTGFGDQVAEGGEAEAEVAFSVPPNRDDLEIEFLPDWSYEYIYWEVDLDSGQAPEVSPDTGP</sequence>
<dbReference type="InterPro" id="IPR025241">
    <property type="entry name" value="DUF4190"/>
</dbReference>